<feature type="compositionally biased region" description="Basic and acidic residues" evidence="1">
    <location>
        <begin position="90"/>
        <end position="99"/>
    </location>
</feature>
<reference evidence="3" key="1">
    <citation type="journal article" date="2005" name="Nature">
        <title>The map-based sequence of the rice genome.</title>
        <authorList>
            <consortium name="International rice genome sequencing project (IRGSP)"/>
            <person name="Matsumoto T."/>
            <person name="Wu J."/>
            <person name="Kanamori H."/>
            <person name="Katayose Y."/>
            <person name="Fujisawa M."/>
            <person name="Namiki N."/>
            <person name="Mizuno H."/>
            <person name="Yamamoto K."/>
            <person name="Antonio B.A."/>
            <person name="Baba T."/>
            <person name="Sakata K."/>
            <person name="Nagamura Y."/>
            <person name="Aoki H."/>
            <person name="Arikawa K."/>
            <person name="Arita K."/>
            <person name="Bito T."/>
            <person name="Chiden Y."/>
            <person name="Fujitsuka N."/>
            <person name="Fukunaka R."/>
            <person name="Hamada M."/>
            <person name="Harada C."/>
            <person name="Hayashi A."/>
            <person name="Hijishita S."/>
            <person name="Honda M."/>
            <person name="Hosokawa S."/>
            <person name="Ichikawa Y."/>
            <person name="Idonuma A."/>
            <person name="Iijima M."/>
            <person name="Ikeda M."/>
            <person name="Ikeno M."/>
            <person name="Ito K."/>
            <person name="Ito S."/>
            <person name="Ito T."/>
            <person name="Ito Y."/>
            <person name="Ito Y."/>
            <person name="Iwabuchi A."/>
            <person name="Kamiya K."/>
            <person name="Karasawa W."/>
            <person name="Kurita K."/>
            <person name="Katagiri S."/>
            <person name="Kikuta A."/>
            <person name="Kobayashi H."/>
            <person name="Kobayashi N."/>
            <person name="Machita K."/>
            <person name="Maehara T."/>
            <person name="Masukawa M."/>
            <person name="Mizubayashi T."/>
            <person name="Mukai Y."/>
            <person name="Nagasaki H."/>
            <person name="Nagata Y."/>
            <person name="Naito S."/>
            <person name="Nakashima M."/>
            <person name="Nakama Y."/>
            <person name="Nakamichi Y."/>
            <person name="Nakamura M."/>
            <person name="Meguro A."/>
            <person name="Negishi M."/>
            <person name="Ohta I."/>
            <person name="Ohta T."/>
            <person name="Okamoto M."/>
            <person name="Ono N."/>
            <person name="Saji S."/>
            <person name="Sakaguchi M."/>
            <person name="Sakai K."/>
            <person name="Shibata M."/>
            <person name="Shimokawa T."/>
            <person name="Song J."/>
            <person name="Takazaki Y."/>
            <person name="Terasawa K."/>
            <person name="Tsugane M."/>
            <person name="Tsuji K."/>
            <person name="Ueda S."/>
            <person name="Waki K."/>
            <person name="Yamagata H."/>
            <person name="Yamamoto M."/>
            <person name="Yamamoto S."/>
            <person name="Yamane H."/>
            <person name="Yoshiki S."/>
            <person name="Yoshihara R."/>
            <person name="Yukawa K."/>
            <person name="Zhong H."/>
            <person name="Yano M."/>
            <person name="Yuan Q."/>
            <person name="Ouyang S."/>
            <person name="Liu J."/>
            <person name="Jones K.M."/>
            <person name="Gansberger K."/>
            <person name="Moffat K."/>
            <person name="Hill J."/>
            <person name="Bera J."/>
            <person name="Fadrosh D."/>
            <person name="Jin S."/>
            <person name="Johri S."/>
            <person name="Kim M."/>
            <person name="Overton L."/>
            <person name="Reardon M."/>
            <person name="Tsitrin T."/>
            <person name="Vuong H."/>
            <person name="Weaver B."/>
            <person name="Ciecko A."/>
            <person name="Tallon L."/>
            <person name="Jackson J."/>
            <person name="Pai G."/>
            <person name="Aken S.V."/>
            <person name="Utterback T."/>
            <person name="Reidmuller S."/>
            <person name="Feldblyum T."/>
            <person name="Hsiao J."/>
            <person name="Zismann V."/>
            <person name="Iobst S."/>
            <person name="de Vazeille A.R."/>
            <person name="Buell C.R."/>
            <person name="Ying K."/>
            <person name="Li Y."/>
            <person name="Lu T."/>
            <person name="Huang Y."/>
            <person name="Zhao Q."/>
            <person name="Feng Q."/>
            <person name="Zhang L."/>
            <person name="Zhu J."/>
            <person name="Weng Q."/>
            <person name="Mu J."/>
            <person name="Lu Y."/>
            <person name="Fan D."/>
            <person name="Liu Y."/>
            <person name="Guan J."/>
            <person name="Zhang Y."/>
            <person name="Yu S."/>
            <person name="Liu X."/>
            <person name="Zhang Y."/>
            <person name="Hong G."/>
            <person name="Han B."/>
            <person name="Choisne N."/>
            <person name="Demange N."/>
            <person name="Orjeda G."/>
            <person name="Samain S."/>
            <person name="Cattolico L."/>
            <person name="Pelletier E."/>
            <person name="Couloux A."/>
            <person name="Segurens B."/>
            <person name="Wincker P."/>
            <person name="D'Hont A."/>
            <person name="Scarpelli C."/>
            <person name="Weissenbach J."/>
            <person name="Salanoubat M."/>
            <person name="Quetier F."/>
            <person name="Yu Y."/>
            <person name="Kim H.R."/>
            <person name="Rambo T."/>
            <person name="Currie J."/>
            <person name="Collura K."/>
            <person name="Luo M."/>
            <person name="Yang T."/>
            <person name="Ammiraju J.S.S."/>
            <person name="Engler F."/>
            <person name="Soderlund C."/>
            <person name="Wing R.A."/>
            <person name="Palmer L.E."/>
            <person name="de la Bastide M."/>
            <person name="Spiegel L."/>
            <person name="Nascimento L."/>
            <person name="Zutavern T."/>
            <person name="O'Shaughnessy A."/>
            <person name="Dike S."/>
            <person name="Dedhia N."/>
            <person name="Preston R."/>
            <person name="Balija V."/>
            <person name="McCombie W.R."/>
            <person name="Chow T."/>
            <person name="Chen H."/>
            <person name="Chung M."/>
            <person name="Chen C."/>
            <person name="Shaw J."/>
            <person name="Wu H."/>
            <person name="Hsiao K."/>
            <person name="Chao Y."/>
            <person name="Chu M."/>
            <person name="Cheng C."/>
            <person name="Hour A."/>
            <person name="Lee P."/>
            <person name="Lin S."/>
            <person name="Lin Y."/>
            <person name="Liou J."/>
            <person name="Liu S."/>
            <person name="Hsing Y."/>
            <person name="Raghuvanshi S."/>
            <person name="Mohanty A."/>
            <person name="Bharti A.K."/>
            <person name="Gaur A."/>
            <person name="Gupta V."/>
            <person name="Kumar D."/>
            <person name="Ravi V."/>
            <person name="Vij S."/>
            <person name="Kapur A."/>
            <person name="Khurana P."/>
            <person name="Khurana P."/>
            <person name="Khurana J.P."/>
            <person name="Tyagi A.K."/>
            <person name="Gaikwad K."/>
            <person name="Singh A."/>
            <person name="Dalal V."/>
            <person name="Srivastava S."/>
            <person name="Dixit A."/>
            <person name="Pal A.K."/>
            <person name="Ghazi I.A."/>
            <person name="Yadav M."/>
            <person name="Pandit A."/>
            <person name="Bhargava A."/>
            <person name="Sureshbabu K."/>
            <person name="Batra K."/>
            <person name="Sharma T.R."/>
            <person name="Mohapatra T."/>
            <person name="Singh N.K."/>
            <person name="Messing J."/>
            <person name="Nelson A.B."/>
            <person name="Fuks G."/>
            <person name="Kavchok S."/>
            <person name="Keizer G."/>
            <person name="Linton E."/>
            <person name="Llaca V."/>
            <person name="Song R."/>
            <person name="Tanyolac B."/>
            <person name="Young S."/>
            <person name="Ho-Il K."/>
            <person name="Hahn J.H."/>
            <person name="Sangsakoo G."/>
            <person name="Vanavichit A."/>
            <person name="de Mattos Luiz.A.T."/>
            <person name="Zimmer P.D."/>
            <person name="Malone G."/>
            <person name="Dellagostin O."/>
            <person name="de Oliveira A.C."/>
            <person name="Bevan M."/>
            <person name="Bancroft I."/>
            <person name="Minx P."/>
            <person name="Cordum H."/>
            <person name="Wilson R."/>
            <person name="Cheng Z."/>
            <person name="Jin W."/>
            <person name="Jiang J."/>
            <person name="Leong S.A."/>
            <person name="Iwama H."/>
            <person name="Gojobori T."/>
            <person name="Itoh T."/>
            <person name="Niimura Y."/>
            <person name="Fujii Y."/>
            <person name="Habara T."/>
            <person name="Sakai H."/>
            <person name="Sato Y."/>
            <person name="Wilson G."/>
            <person name="Kumar K."/>
            <person name="McCouch S."/>
            <person name="Juretic N."/>
            <person name="Hoen D."/>
            <person name="Wright S."/>
            <person name="Bruskiewich R."/>
            <person name="Bureau T."/>
            <person name="Miyao A."/>
            <person name="Hirochika H."/>
            <person name="Nishikawa T."/>
            <person name="Kadowaki K."/>
            <person name="Sugiura M."/>
            <person name="Burr B."/>
            <person name="Sasaki T."/>
        </authorList>
    </citation>
    <scope>NUCLEOTIDE SEQUENCE [LARGE SCALE GENOMIC DNA]</scope>
    <source>
        <strain evidence="3">cv. Nipponbare</strain>
    </source>
</reference>
<gene>
    <name evidence="2" type="primary">OSJNBa0062J13.11</name>
</gene>
<name>Q5VPS8_ORYSJ</name>
<feature type="region of interest" description="Disordered" evidence="1">
    <location>
        <begin position="19"/>
        <end position="57"/>
    </location>
</feature>
<dbReference type="EMBL" id="AP003564">
    <property type="protein sequence ID" value="BAD68547.1"/>
    <property type="molecule type" value="Genomic_DNA"/>
</dbReference>
<dbReference type="Proteomes" id="UP000000763">
    <property type="component" value="Chromosome 6"/>
</dbReference>
<evidence type="ECO:0000256" key="1">
    <source>
        <dbReference type="SAM" id="MobiDB-lite"/>
    </source>
</evidence>
<accession>Q5VPS8</accession>
<dbReference type="AlphaFoldDB" id="Q5VPS8"/>
<proteinExistence type="predicted"/>
<protein>
    <submittedName>
        <fullName evidence="2">Uncharacterized protein</fullName>
    </submittedName>
</protein>
<evidence type="ECO:0000313" key="2">
    <source>
        <dbReference type="EMBL" id="BAD68547.1"/>
    </source>
</evidence>
<organism evidence="2 3">
    <name type="scientific">Oryza sativa subsp. japonica</name>
    <name type="common">Rice</name>
    <dbReference type="NCBI Taxonomy" id="39947"/>
    <lineage>
        <taxon>Eukaryota</taxon>
        <taxon>Viridiplantae</taxon>
        <taxon>Streptophyta</taxon>
        <taxon>Embryophyta</taxon>
        <taxon>Tracheophyta</taxon>
        <taxon>Spermatophyta</taxon>
        <taxon>Magnoliopsida</taxon>
        <taxon>Liliopsida</taxon>
        <taxon>Poales</taxon>
        <taxon>Poaceae</taxon>
        <taxon>BOP clade</taxon>
        <taxon>Oryzoideae</taxon>
        <taxon>Oryzeae</taxon>
        <taxon>Oryzinae</taxon>
        <taxon>Oryza</taxon>
        <taxon>Oryza sativa</taxon>
    </lineage>
</organism>
<sequence>MPPHPLPLHCRRLLSLTPLPSPFRHRLSRGSNNENDDDAPLCSGGDTSQLPYGGDRELRTRYRPSSILALHLRHLPLFVRATLRIGGRKQGREAEEKRRWGGTTASIAKASRSRPPASRA</sequence>
<evidence type="ECO:0000313" key="3">
    <source>
        <dbReference type="Proteomes" id="UP000000763"/>
    </source>
</evidence>
<feature type="region of interest" description="Disordered" evidence="1">
    <location>
        <begin position="86"/>
        <end position="120"/>
    </location>
</feature>
<reference evidence="3" key="2">
    <citation type="journal article" date="2008" name="Nucleic Acids Res.">
        <title>The rice annotation project database (RAP-DB): 2008 update.</title>
        <authorList>
            <consortium name="The rice annotation project (RAP)"/>
        </authorList>
    </citation>
    <scope>GENOME REANNOTATION</scope>
    <source>
        <strain evidence="3">cv. Nipponbare</strain>
    </source>
</reference>